<dbReference type="EC" id="2.3.1.-" evidence="4"/>
<feature type="domain" description="N-acetyltransferase" evidence="3">
    <location>
        <begin position="1"/>
        <end position="152"/>
    </location>
</feature>
<keyword evidence="5" id="KW-1185">Reference proteome</keyword>
<dbReference type="SUPFAM" id="SSF55729">
    <property type="entry name" value="Acyl-CoA N-acyltransferases (Nat)"/>
    <property type="match status" value="1"/>
</dbReference>
<evidence type="ECO:0000313" key="4">
    <source>
        <dbReference type="EMBL" id="WWX21333.1"/>
    </source>
</evidence>
<dbReference type="InterPro" id="IPR050832">
    <property type="entry name" value="Bact_Acetyltransf"/>
</dbReference>
<dbReference type="InterPro" id="IPR016181">
    <property type="entry name" value="Acyl_CoA_acyltransferase"/>
</dbReference>
<dbReference type="CDD" id="cd04301">
    <property type="entry name" value="NAT_SF"/>
    <property type="match status" value="1"/>
</dbReference>
<evidence type="ECO:0000313" key="5">
    <source>
        <dbReference type="Proteomes" id="UP001385389"/>
    </source>
</evidence>
<dbReference type="RefSeq" id="WP_338666992.1">
    <property type="nucleotide sequence ID" value="NZ_CP146609.1"/>
</dbReference>
<dbReference type="Proteomes" id="UP001385389">
    <property type="component" value="Chromosome"/>
</dbReference>
<evidence type="ECO:0000259" key="3">
    <source>
        <dbReference type="PROSITE" id="PS51186"/>
    </source>
</evidence>
<protein>
    <submittedName>
        <fullName evidence="4">N-acetyltransferase</fullName>
        <ecNumber evidence="4">2.3.1.-</ecNumber>
    </submittedName>
</protein>
<dbReference type="EMBL" id="CP146609">
    <property type="protein sequence ID" value="WWX21333.1"/>
    <property type="molecule type" value="Genomic_DNA"/>
</dbReference>
<name>A0ABZ2IXU3_9BACT</name>
<keyword evidence="1 4" id="KW-0808">Transferase</keyword>
<evidence type="ECO:0000256" key="2">
    <source>
        <dbReference type="ARBA" id="ARBA00023315"/>
    </source>
</evidence>
<reference evidence="4 5" key="1">
    <citation type="submission" date="2024-03" db="EMBL/GenBank/DDBJ databases">
        <title>Phenotype and Genome Characterization of a Sulfate-Reducing Bacterium Pseudodesulfovibrio sp. strain 5S69, isolated from Petroleum Reservoir in Tatarstan (Russia).</title>
        <authorList>
            <person name="Bidzhieva S.K."/>
            <person name="Kadnikov V."/>
            <person name="Tourova T.P."/>
            <person name="Samigullina S.R."/>
            <person name="Sokolova D.S."/>
            <person name="Poltaraus A.B."/>
            <person name="Avtukh A.N."/>
            <person name="Tereshina V.M."/>
            <person name="Mardanov A.V."/>
            <person name="Nazina T.N."/>
        </authorList>
    </citation>
    <scope>NUCLEOTIDE SEQUENCE [LARGE SCALE GENOMIC DNA]</scope>
    <source>
        <strain evidence="4 5">5S69</strain>
    </source>
</reference>
<sequence length="172" mass="18201">MHIRLGTDNDVAAIRAVEHAAFRNHPQHAPGAEPTEHLIVDALRSASRLSLSLVAEDRGEVTGHVALSPAVVGEDGQGWYMLGPVGVSPGRQGRGIGSALVREALRIIRDQGARGVVLVGDPAYYGRFGFRAWPGLIMDGVPQENVLAVSLDGREPEGGVRADPAFLVTADE</sequence>
<dbReference type="Gene3D" id="3.40.630.30">
    <property type="match status" value="1"/>
</dbReference>
<organism evidence="4 5">
    <name type="scientific">Pseudodesulfovibrio methanolicus</name>
    <dbReference type="NCBI Taxonomy" id="3126690"/>
    <lineage>
        <taxon>Bacteria</taxon>
        <taxon>Pseudomonadati</taxon>
        <taxon>Thermodesulfobacteriota</taxon>
        <taxon>Desulfovibrionia</taxon>
        <taxon>Desulfovibrionales</taxon>
        <taxon>Desulfovibrionaceae</taxon>
    </lineage>
</organism>
<gene>
    <name evidence="4" type="ORF">V8V93_12850</name>
</gene>
<keyword evidence="2 4" id="KW-0012">Acyltransferase</keyword>
<evidence type="ECO:0000256" key="1">
    <source>
        <dbReference type="ARBA" id="ARBA00022679"/>
    </source>
</evidence>
<accession>A0ABZ2IXU3</accession>
<dbReference type="Pfam" id="PF13527">
    <property type="entry name" value="Acetyltransf_9"/>
    <property type="match status" value="1"/>
</dbReference>
<dbReference type="GO" id="GO:0016746">
    <property type="term" value="F:acyltransferase activity"/>
    <property type="evidence" value="ECO:0007669"/>
    <property type="project" value="UniProtKB-KW"/>
</dbReference>
<dbReference type="PROSITE" id="PS51186">
    <property type="entry name" value="GNAT"/>
    <property type="match status" value="1"/>
</dbReference>
<dbReference type="PANTHER" id="PTHR43877:SF1">
    <property type="entry name" value="ACETYLTRANSFERASE"/>
    <property type="match status" value="1"/>
</dbReference>
<dbReference type="PANTHER" id="PTHR43877">
    <property type="entry name" value="AMINOALKYLPHOSPHONATE N-ACETYLTRANSFERASE-RELATED-RELATED"/>
    <property type="match status" value="1"/>
</dbReference>
<dbReference type="InterPro" id="IPR000182">
    <property type="entry name" value="GNAT_dom"/>
</dbReference>
<proteinExistence type="predicted"/>